<dbReference type="Proteomes" id="UP001151760">
    <property type="component" value="Unassembled WGS sequence"/>
</dbReference>
<organism evidence="3 4">
    <name type="scientific">Tanacetum coccineum</name>
    <dbReference type="NCBI Taxonomy" id="301880"/>
    <lineage>
        <taxon>Eukaryota</taxon>
        <taxon>Viridiplantae</taxon>
        <taxon>Streptophyta</taxon>
        <taxon>Embryophyta</taxon>
        <taxon>Tracheophyta</taxon>
        <taxon>Spermatophyta</taxon>
        <taxon>Magnoliopsida</taxon>
        <taxon>eudicotyledons</taxon>
        <taxon>Gunneridae</taxon>
        <taxon>Pentapetalae</taxon>
        <taxon>asterids</taxon>
        <taxon>campanulids</taxon>
        <taxon>Asterales</taxon>
        <taxon>Asteraceae</taxon>
        <taxon>Asteroideae</taxon>
        <taxon>Anthemideae</taxon>
        <taxon>Anthemidinae</taxon>
        <taxon>Tanacetum</taxon>
    </lineage>
</organism>
<reference evidence="3" key="1">
    <citation type="journal article" date="2022" name="Int. J. Mol. Sci.">
        <title>Draft Genome of Tanacetum Coccineum: Genomic Comparison of Closely Related Tanacetum-Family Plants.</title>
        <authorList>
            <person name="Yamashiro T."/>
            <person name="Shiraishi A."/>
            <person name="Nakayama K."/>
            <person name="Satake H."/>
        </authorList>
    </citation>
    <scope>NUCLEOTIDE SEQUENCE</scope>
</reference>
<gene>
    <name evidence="3" type="ORF">Tco_0629345</name>
</gene>
<name>A0ABQ4WT58_9ASTR</name>
<keyword evidence="4" id="KW-1185">Reference proteome</keyword>
<sequence>MRLRDPTLADSDVEQLRLFTNWLLDMGDCRLPAIALDGEDEATWITIPDGINSHVLEKVPGELHELYSADSICQTTNNLEEMQIMYPMEFLNTLHFSGIPNHKLELKVGVPIILLRNLNMQCGDKVLIHRIDMTPTDLSWPFQFRRHQFPIKVCFGMTINKSQGQTFNNVCAFLSKPVFTHGQLYVVASRVTSRSGLRFYIDNGGLCANNLAKNLVYKEEFYNLPRGMLISFIIMTGYYDNISDLSAKHTDMWRINVMVTLMFKPFNPKTNQLLSLDCILVDERRCMIHAKIPVYEISKFENHLQEGRVYQISKFKVLGYGGMLFRPLAREVYVQFSRYTRVVPSYIPLEAFPRFLFEFVEYENLKDRYNDDKYLTDEIGILTEWGPLMKKTRNNASVNSNVRNAVIRDL</sequence>
<dbReference type="CDD" id="cd18809">
    <property type="entry name" value="SF1_C_RecD"/>
    <property type="match status" value="1"/>
</dbReference>
<evidence type="ECO:0000259" key="2">
    <source>
        <dbReference type="Pfam" id="PF21530"/>
    </source>
</evidence>
<dbReference type="SUPFAM" id="SSF50249">
    <property type="entry name" value="Nucleic acid-binding proteins"/>
    <property type="match status" value="1"/>
</dbReference>
<reference evidence="3" key="2">
    <citation type="submission" date="2022-01" db="EMBL/GenBank/DDBJ databases">
        <authorList>
            <person name="Yamashiro T."/>
            <person name="Shiraishi A."/>
            <person name="Satake H."/>
            <person name="Nakayama K."/>
        </authorList>
    </citation>
    <scope>NUCLEOTIDE SEQUENCE</scope>
</reference>
<dbReference type="SUPFAM" id="SSF52540">
    <property type="entry name" value="P-loop containing nucleoside triphosphate hydrolases"/>
    <property type="match status" value="1"/>
</dbReference>
<feature type="non-terminal residue" evidence="3">
    <location>
        <position position="410"/>
    </location>
</feature>
<dbReference type="Gene3D" id="2.40.50.140">
    <property type="entry name" value="Nucleic acid-binding proteins"/>
    <property type="match status" value="1"/>
</dbReference>
<feature type="domain" description="Replication protein A 70 kDa DNA-binding subunit B/D first OB fold" evidence="1">
    <location>
        <begin position="239"/>
        <end position="342"/>
    </location>
</feature>
<dbReference type="PANTHER" id="PTHR10492:SF90">
    <property type="entry name" value="ATP-DEPENDENT DNA HELICASE"/>
    <property type="match status" value="1"/>
</dbReference>
<evidence type="ECO:0000313" key="3">
    <source>
        <dbReference type="EMBL" id="GJS55983.1"/>
    </source>
</evidence>
<dbReference type="InterPro" id="IPR003871">
    <property type="entry name" value="RFA1B/D_OB_1st"/>
</dbReference>
<protein>
    <submittedName>
        <fullName evidence="3">ATP-dependent DNA helicase PIF1-like protein</fullName>
    </submittedName>
</protein>
<evidence type="ECO:0000313" key="4">
    <source>
        <dbReference type="Proteomes" id="UP001151760"/>
    </source>
</evidence>
<feature type="domain" description="DNA helicase Pif1-like 2B" evidence="2">
    <location>
        <begin position="89"/>
        <end position="123"/>
    </location>
</feature>
<dbReference type="InterPro" id="IPR027417">
    <property type="entry name" value="P-loop_NTPase"/>
</dbReference>
<dbReference type="InterPro" id="IPR049163">
    <property type="entry name" value="Pif1-like_2B_dom"/>
</dbReference>
<dbReference type="Pfam" id="PF21530">
    <property type="entry name" value="Pif1_2B_dom"/>
    <property type="match status" value="1"/>
</dbReference>
<dbReference type="CDD" id="cd04480">
    <property type="entry name" value="RPA1_DBD_A_like"/>
    <property type="match status" value="1"/>
</dbReference>
<proteinExistence type="predicted"/>
<dbReference type="PANTHER" id="PTHR10492">
    <property type="match status" value="1"/>
</dbReference>
<dbReference type="InterPro" id="IPR012340">
    <property type="entry name" value="NA-bd_OB-fold"/>
</dbReference>
<evidence type="ECO:0000259" key="1">
    <source>
        <dbReference type="Pfam" id="PF02721"/>
    </source>
</evidence>
<dbReference type="EMBL" id="BQNB010008906">
    <property type="protein sequence ID" value="GJS55983.1"/>
    <property type="molecule type" value="Genomic_DNA"/>
</dbReference>
<comment type="caution">
    <text evidence="3">The sequence shown here is derived from an EMBL/GenBank/DDBJ whole genome shotgun (WGS) entry which is preliminary data.</text>
</comment>
<dbReference type="Pfam" id="PF02721">
    <property type="entry name" value="DUF223"/>
    <property type="match status" value="1"/>
</dbReference>
<accession>A0ABQ4WT58</accession>